<dbReference type="AlphaFoldDB" id="A0A0A9AP30"/>
<reference evidence="1" key="1">
    <citation type="submission" date="2014-09" db="EMBL/GenBank/DDBJ databases">
        <authorList>
            <person name="Magalhaes I.L.F."/>
            <person name="Oliveira U."/>
            <person name="Santos F.R."/>
            <person name="Vidigal T.H.D.A."/>
            <person name="Brescovit A.D."/>
            <person name="Santos A.J."/>
        </authorList>
    </citation>
    <scope>NUCLEOTIDE SEQUENCE</scope>
    <source>
        <tissue evidence="1">Shoot tissue taken approximately 20 cm above the soil surface</tissue>
    </source>
</reference>
<sequence length="47" mass="5484">MLIFVPSLFIYPFYSCISKLGWFCHVSFFSFGSYSHEFECIIKHGPA</sequence>
<reference evidence="1" key="2">
    <citation type="journal article" date="2015" name="Data Brief">
        <title>Shoot transcriptome of the giant reed, Arundo donax.</title>
        <authorList>
            <person name="Barrero R.A."/>
            <person name="Guerrero F.D."/>
            <person name="Moolhuijzen P."/>
            <person name="Goolsby J.A."/>
            <person name="Tidwell J."/>
            <person name="Bellgard S.E."/>
            <person name="Bellgard M.I."/>
        </authorList>
    </citation>
    <scope>NUCLEOTIDE SEQUENCE</scope>
    <source>
        <tissue evidence="1">Shoot tissue taken approximately 20 cm above the soil surface</tissue>
    </source>
</reference>
<dbReference type="EMBL" id="GBRH01244989">
    <property type="protein sequence ID" value="JAD52906.1"/>
    <property type="molecule type" value="Transcribed_RNA"/>
</dbReference>
<proteinExistence type="predicted"/>
<accession>A0A0A9AP30</accession>
<evidence type="ECO:0000313" key="1">
    <source>
        <dbReference type="EMBL" id="JAD52906.1"/>
    </source>
</evidence>
<name>A0A0A9AP30_ARUDO</name>
<organism evidence="1">
    <name type="scientific">Arundo donax</name>
    <name type="common">Giant reed</name>
    <name type="synonym">Donax arundinaceus</name>
    <dbReference type="NCBI Taxonomy" id="35708"/>
    <lineage>
        <taxon>Eukaryota</taxon>
        <taxon>Viridiplantae</taxon>
        <taxon>Streptophyta</taxon>
        <taxon>Embryophyta</taxon>
        <taxon>Tracheophyta</taxon>
        <taxon>Spermatophyta</taxon>
        <taxon>Magnoliopsida</taxon>
        <taxon>Liliopsida</taxon>
        <taxon>Poales</taxon>
        <taxon>Poaceae</taxon>
        <taxon>PACMAD clade</taxon>
        <taxon>Arundinoideae</taxon>
        <taxon>Arundineae</taxon>
        <taxon>Arundo</taxon>
    </lineage>
</organism>
<protein>
    <submittedName>
        <fullName evidence="1">Uncharacterized protein</fullName>
    </submittedName>
</protein>